<evidence type="ECO:0000313" key="1">
    <source>
        <dbReference type="EMBL" id="JAD16588.1"/>
    </source>
</evidence>
<reference evidence="1" key="2">
    <citation type="journal article" date="2015" name="Data Brief">
        <title>Shoot transcriptome of the giant reed, Arundo donax.</title>
        <authorList>
            <person name="Barrero R.A."/>
            <person name="Guerrero F.D."/>
            <person name="Moolhuijzen P."/>
            <person name="Goolsby J.A."/>
            <person name="Tidwell J."/>
            <person name="Bellgard S.E."/>
            <person name="Bellgard M.I."/>
        </authorList>
    </citation>
    <scope>NUCLEOTIDE SEQUENCE</scope>
    <source>
        <tissue evidence="1">Shoot tissue taken approximately 20 cm above the soil surface</tissue>
    </source>
</reference>
<organism evidence="1">
    <name type="scientific">Arundo donax</name>
    <name type="common">Giant reed</name>
    <name type="synonym">Donax arundinaceus</name>
    <dbReference type="NCBI Taxonomy" id="35708"/>
    <lineage>
        <taxon>Eukaryota</taxon>
        <taxon>Viridiplantae</taxon>
        <taxon>Streptophyta</taxon>
        <taxon>Embryophyta</taxon>
        <taxon>Tracheophyta</taxon>
        <taxon>Spermatophyta</taxon>
        <taxon>Magnoliopsida</taxon>
        <taxon>Liliopsida</taxon>
        <taxon>Poales</taxon>
        <taxon>Poaceae</taxon>
        <taxon>PACMAD clade</taxon>
        <taxon>Arundinoideae</taxon>
        <taxon>Arundineae</taxon>
        <taxon>Arundo</taxon>
    </lineage>
</organism>
<reference evidence="1" key="1">
    <citation type="submission" date="2014-09" db="EMBL/GenBank/DDBJ databases">
        <authorList>
            <person name="Magalhaes I.L.F."/>
            <person name="Oliveira U."/>
            <person name="Santos F.R."/>
            <person name="Vidigal T.H.D.A."/>
            <person name="Brescovit A.D."/>
            <person name="Santos A.J."/>
        </authorList>
    </citation>
    <scope>NUCLEOTIDE SEQUENCE</scope>
    <source>
        <tissue evidence="1">Shoot tissue taken approximately 20 cm above the soil surface</tissue>
    </source>
</reference>
<protein>
    <submittedName>
        <fullName evidence="1">Uncharacterized protein</fullName>
    </submittedName>
</protein>
<accession>A0A0A8XV42</accession>
<sequence length="113" mass="11911">METVPVVNGRAVLVQICGLGDRWHRFPCPVDQAELCSRLHGLAGTLGEAEVDGYEVGELGFQAIGVVLDAPATTPRAERARVDGFTGGELLHGARVAVDVEQVVPRHGSPDDG</sequence>
<name>A0A0A8XV42_ARUDO</name>
<dbReference type="EMBL" id="GBRH01281307">
    <property type="protein sequence ID" value="JAD16588.1"/>
    <property type="molecule type" value="Transcribed_RNA"/>
</dbReference>
<dbReference type="AlphaFoldDB" id="A0A0A8XV42"/>
<proteinExistence type="predicted"/>